<reference evidence="2 3" key="1">
    <citation type="submission" date="2016-07" db="EMBL/GenBank/DDBJ databases">
        <title>Genomic analysis of zinc-resistant bacterium Mucilaginibacter pedocola TBZ30.</title>
        <authorList>
            <person name="Huang J."/>
            <person name="Tang J."/>
        </authorList>
    </citation>
    <scope>NUCLEOTIDE SEQUENCE [LARGE SCALE GENOMIC DNA]</scope>
    <source>
        <strain evidence="2 3">TBZ30</strain>
    </source>
</reference>
<dbReference type="SUPFAM" id="SSF51206">
    <property type="entry name" value="cAMP-binding domain-like"/>
    <property type="match status" value="1"/>
</dbReference>
<dbReference type="InterPro" id="IPR000595">
    <property type="entry name" value="cNMP-bd_dom"/>
</dbReference>
<comment type="caution">
    <text evidence="2">The sequence shown here is derived from an EMBL/GenBank/DDBJ whole genome shotgun (WGS) entry which is preliminary data.</text>
</comment>
<dbReference type="RefSeq" id="WP_078347114.1">
    <property type="nucleotide sequence ID" value="NZ_MBTF01000004.1"/>
</dbReference>
<feature type="domain" description="Cyclic nucleotide-binding" evidence="1">
    <location>
        <begin position="13"/>
        <end position="117"/>
    </location>
</feature>
<gene>
    <name evidence="2" type="ORF">BC343_22755</name>
</gene>
<dbReference type="Proteomes" id="UP000189739">
    <property type="component" value="Unassembled WGS sequence"/>
</dbReference>
<evidence type="ECO:0000259" key="1">
    <source>
        <dbReference type="PROSITE" id="PS50042"/>
    </source>
</evidence>
<dbReference type="OrthoDB" id="758145at2"/>
<dbReference type="InterPro" id="IPR014710">
    <property type="entry name" value="RmlC-like_jellyroll"/>
</dbReference>
<sequence>MLNAEDISFYLSAFKGLDLKDIYDVVKLAHSKKLAAGDIYINKGSTQQKLGYIRKGLIRAFHLKENGDDLTLLLQWEGKFIASHDTIILQQPSRFIYQALEDTVLMELDYAKVEPILNHNPRLSATQATFLRSMLAESMARVESFVLLSPEERYLQLVREKPDIVNRVPDKHLATLLGITPVSLSRIRKRISSAGKR</sequence>
<accession>A0A1S9PJM5</accession>
<dbReference type="STRING" id="1792845.BC343_22755"/>
<evidence type="ECO:0000313" key="3">
    <source>
        <dbReference type="Proteomes" id="UP000189739"/>
    </source>
</evidence>
<keyword evidence="3" id="KW-1185">Reference proteome</keyword>
<evidence type="ECO:0000313" key="2">
    <source>
        <dbReference type="EMBL" id="OOQ60798.1"/>
    </source>
</evidence>
<dbReference type="InterPro" id="IPR018490">
    <property type="entry name" value="cNMP-bd_dom_sf"/>
</dbReference>
<organism evidence="2 3">
    <name type="scientific">Mucilaginibacter pedocola</name>
    <dbReference type="NCBI Taxonomy" id="1792845"/>
    <lineage>
        <taxon>Bacteria</taxon>
        <taxon>Pseudomonadati</taxon>
        <taxon>Bacteroidota</taxon>
        <taxon>Sphingobacteriia</taxon>
        <taxon>Sphingobacteriales</taxon>
        <taxon>Sphingobacteriaceae</taxon>
        <taxon>Mucilaginibacter</taxon>
    </lineage>
</organism>
<name>A0A1S9PJM5_9SPHI</name>
<dbReference type="Gene3D" id="2.60.120.10">
    <property type="entry name" value="Jelly Rolls"/>
    <property type="match status" value="1"/>
</dbReference>
<dbReference type="AlphaFoldDB" id="A0A1S9PJM5"/>
<dbReference type="Pfam" id="PF00027">
    <property type="entry name" value="cNMP_binding"/>
    <property type="match status" value="1"/>
</dbReference>
<dbReference type="PROSITE" id="PS50042">
    <property type="entry name" value="CNMP_BINDING_3"/>
    <property type="match status" value="1"/>
</dbReference>
<dbReference type="CDD" id="cd00038">
    <property type="entry name" value="CAP_ED"/>
    <property type="match status" value="1"/>
</dbReference>
<proteinExistence type="predicted"/>
<dbReference type="EMBL" id="MBTF01000004">
    <property type="protein sequence ID" value="OOQ60798.1"/>
    <property type="molecule type" value="Genomic_DNA"/>
</dbReference>
<protein>
    <recommendedName>
        <fullName evidence="1">Cyclic nucleotide-binding domain-containing protein</fullName>
    </recommendedName>
</protein>